<reference evidence="1 2" key="1">
    <citation type="journal article" date="2024" name="Proc. Natl. Acad. Sci. U.S.A.">
        <title>The evolutionary genomics of adaptation to stress in wild rhizobium bacteria.</title>
        <authorList>
            <person name="Kehlet-Delgado H."/>
            <person name="Montoya A.P."/>
            <person name="Jensen K.T."/>
            <person name="Wendlandt C.E."/>
            <person name="Dexheimer C."/>
            <person name="Roberts M."/>
            <person name="Torres Martinez L."/>
            <person name="Friesen M.L."/>
            <person name="Griffitts J.S."/>
            <person name="Porter S.S."/>
        </authorList>
    </citation>
    <scope>NUCLEOTIDE SEQUENCE [LARGE SCALE GENOMIC DNA]</scope>
    <source>
        <strain evidence="1 2">M0641</strain>
    </source>
</reference>
<protein>
    <submittedName>
        <fullName evidence="1">Uncharacterized protein</fullName>
    </submittedName>
</protein>
<name>A0ABV1YWS7_9HYPH</name>
<accession>A0ABV1YWS7</accession>
<organism evidence="1 2">
    <name type="scientific">Mesorhizobium caraganae</name>
    <dbReference type="NCBI Taxonomy" id="483206"/>
    <lineage>
        <taxon>Bacteria</taxon>
        <taxon>Pseudomonadati</taxon>
        <taxon>Pseudomonadota</taxon>
        <taxon>Alphaproteobacteria</taxon>
        <taxon>Hyphomicrobiales</taxon>
        <taxon>Phyllobacteriaceae</taxon>
        <taxon>Mesorhizobium</taxon>
    </lineage>
</organism>
<proteinExistence type="predicted"/>
<dbReference type="EMBL" id="JAMYQB010000005">
    <property type="protein sequence ID" value="MER9404139.1"/>
    <property type="molecule type" value="Genomic_DNA"/>
</dbReference>
<dbReference type="Proteomes" id="UP001433071">
    <property type="component" value="Unassembled WGS sequence"/>
</dbReference>
<evidence type="ECO:0000313" key="1">
    <source>
        <dbReference type="EMBL" id="MER9404139.1"/>
    </source>
</evidence>
<comment type="caution">
    <text evidence="1">The sequence shown here is derived from an EMBL/GenBank/DDBJ whole genome shotgun (WGS) entry which is preliminary data.</text>
</comment>
<gene>
    <name evidence="1" type="ORF">NKI36_08755</name>
</gene>
<keyword evidence="2" id="KW-1185">Reference proteome</keyword>
<sequence>MALPAKYMVHNSETGFQRLMEAPKDIPQHAHFCAKEIDLKEAHPEYGSLFGQYQERLRDAVAEAGEWWNAVVDSLVENEGGDFKKGLVAAYSGWPAGPSSNDRVVEAVREYWLKVCRVGETLKKADRVAPELFLLGWLPKKSVERTVLTGMPYWPIGLDAQGMWC</sequence>
<dbReference type="RefSeq" id="WP_352557190.1">
    <property type="nucleotide sequence ID" value="NZ_JAMYQB010000005.1"/>
</dbReference>
<evidence type="ECO:0000313" key="2">
    <source>
        <dbReference type="Proteomes" id="UP001433071"/>
    </source>
</evidence>